<dbReference type="InterPro" id="IPR019818">
    <property type="entry name" value="IsoCit/isopropylmalate_DH_CS"/>
</dbReference>
<feature type="transmembrane region" description="Helical" evidence="10">
    <location>
        <begin position="709"/>
        <end position="731"/>
    </location>
</feature>
<keyword evidence="8" id="KW-0378">Hydrolase</keyword>
<feature type="domain" description="PDEase" evidence="11">
    <location>
        <begin position="1012"/>
        <end position="1346"/>
    </location>
</feature>
<evidence type="ECO:0000259" key="11">
    <source>
        <dbReference type="PROSITE" id="PS51845"/>
    </source>
</evidence>
<dbReference type="SMART" id="SM01329">
    <property type="entry name" value="Iso_dh"/>
    <property type="match status" value="1"/>
</dbReference>
<evidence type="ECO:0000256" key="1">
    <source>
        <dbReference type="ARBA" id="ARBA00000837"/>
    </source>
</evidence>
<dbReference type="InterPro" id="IPR024084">
    <property type="entry name" value="IsoPropMal-DH-like_dom"/>
</dbReference>
<evidence type="ECO:0000256" key="3">
    <source>
        <dbReference type="ARBA" id="ARBA00007769"/>
    </source>
</evidence>
<comment type="catalytic activity">
    <reaction evidence="1">
        <text>D-threo-isocitrate + NAD(+) = 2-oxoglutarate + CO2 + NADH</text>
        <dbReference type="Rhea" id="RHEA:23632"/>
        <dbReference type="ChEBI" id="CHEBI:15562"/>
        <dbReference type="ChEBI" id="CHEBI:16526"/>
        <dbReference type="ChEBI" id="CHEBI:16810"/>
        <dbReference type="ChEBI" id="CHEBI:57540"/>
        <dbReference type="ChEBI" id="CHEBI:57945"/>
        <dbReference type="EC" id="1.1.1.41"/>
    </reaction>
</comment>
<keyword evidence="10" id="KW-1133">Transmembrane helix</keyword>
<evidence type="ECO:0000256" key="8">
    <source>
        <dbReference type="RuleBase" id="RU363067"/>
    </source>
</evidence>
<comment type="caution">
    <text evidence="12">The sequence shown here is derived from an EMBL/GenBank/DDBJ whole genome shotgun (WGS) entry which is preliminary data.</text>
</comment>
<feature type="compositionally biased region" description="Polar residues" evidence="9">
    <location>
        <begin position="1590"/>
        <end position="1622"/>
    </location>
</feature>
<dbReference type="Gene3D" id="3.40.718.10">
    <property type="entry name" value="Isopropylmalate Dehydrogenase"/>
    <property type="match status" value="1"/>
</dbReference>
<keyword evidence="13" id="KW-1185">Reference proteome</keyword>
<comment type="similarity">
    <text evidence="3">Belongs to the isocitrate and isopropylmalate dehydrogenases family.</text>
</comment>
<comment type="similarity">
    <text evidence="8">Belongs to the cyclic nucleotide phosphodiesterase family.</text>
</comment>
<feature type="transmembrane region" description="Helical" evidence="10">
    <location>
        <begin position="605"/>
        <end position="624"/>
    </location>
</feature>
<dbReference type="PROSITE" id="PS00126">
    <property type="entry name" value="PDEASE_I_1"/>
    <property type="match status" value="1"/>
</dbReference>
<feature type="region of interest" description="Disordered" evidence="9">
    <location>
        <begin position="1545"/>
        <end position="1567"/>
    </location>
</feature>
<name>A0ABR4MVQ6_9FUNG</name>
<evidence type="ECO:0000256" key="7">
    <source>
        <dbReference type="ARBA" id="ARBA00023128"/>
    </source>
</evidence>
<organism evidence="12 13">
    <name type="scientific">Polyrhizophydium stewartii</name>
    <dbReference type="NCBI Taxonomy" id="2732419"/>
    <lineage>
        <taxon>Eukaryota</taxon>
        <taxon>Fungi</taxon>
        <taxon>Fungi incertae sedis</taxon>
        <taxon>Chytridiomycota</taxon>
        <taxon>Chytridiomycota incertae sedis</taxon>
        <taxon>Chytridiomycetes</taxon>
        <taxon>Rhizophydiales</taxon>
        <taxon>Rhizophydiales incertae sedis</taxon>
        <taxon>Polyrhizophydium</taxon>
    </lineage>
</organism>
<gene>
    <name evidence="12" type="primary">IDH1</name>
    <name evidence="12" type="ORF">HK105_209181</name>
</gene>
<comment type="subcellular location">
    <subcellularLocation>
        <location evidence="2">Mitochondrion</location>
    </subcellularLocation>
</comment>
<feature type="region of interest" description="Disordered" evidence="9">
    <location>
        <begin position="430"/>
        <end position="449"/>
    </location>
</feature>
<dbReference type="InterPro" id="IPR023088">
    <property type="entry name" value="PDEase"/>
</dbReference>
<dbReference type="SMART" id="SM00471">
    <property type="entry name" value="HDc"/>
    <property type="match status" value="1"/>
</dbReference>
<dbReference type="Gene3D" id="1.10.1300.10">
    <property type="entry name" value="3'5'-cyclic nucleotide phosphodiesterase, catalytic domain"/>
    <property type="match status" value="1"/>
</dbReference>
<keyword evidence="10" id="KW-0472">Membrane</keyword>
<reference evidence="12 13" key="1">
    <citation type="submission" date="2023-09" db="EMBL/GenBank/DDBJ databases">
        <title>Pangenome analysis of Batrachochytrium dendrobatidis and related Chytrids.</title>
        <authorList>
            <person name="Yacoub M.N."/>
            <person name="Stajich J.E."/>
            <person name="James T.Y."/>
        </authorList>
    </citation>
    <scope>NUCLEOTIDE SEQUENCE [LARGE SCALE GENOMIC DNA]</scope>
    <source>
        <strain evidence="12 13">JEL0888</strain>
    </source>
</reference>
<dbReference type="InterPro" id="IPR036971">
    <property type="entry name" value="PDEase_catalytic_dom_sf"/>
</dbReference>
<feature type="region of interest" description="Disordered" evidence="9">
    <location>
        <begin position="968"/>
        <end position="989"/>
    </location>
</feature>
<dbReference type="PANTHER" id="PTHR11835">
    <property type="entry name" value="DECARBOXYLATING DEHYDROGENASES-ISOCITRATE, ISOPROPYLMALATE, TARTRATE"/>
    <property type="match status" value="1"/>
</dbReference>
<dbReference type="GO" id="GO:0004449">
    <property type="term" value="F:isocitrate dehydrogenase (NAD+) activity"/>
    <property type="evidence" value="ECO:0007669"/>
    <property type="project" value="UniProtKB-EC"/>
</dbReference>
<dbReference type="SUPFAM" id="SSF109604">
    <property type="entry name" value="HD-domain/PDEase-like"/>
    <property type="match status" value="1"/>
</dbReference>
<feature type="transmembrane region" description="Helical" evidence="10">
    <location>
        <begin position="636"/>
        <end position="657"/>
    </location>
</feature>
<comment type="subunit">
    <text evidence="4">Octamer of two non-identical subunits IDH1 and IDH2.</text>
</comment>
<accession>A0ABR4MVQ6</accession>
<comment type="cofactor">
    <cofactor evidence="8">
        <name>a divalent metal cation</name>
        <dbReference type="ChEBI" id="CHEBI:60240"/>
    </cofactor>
    <text evidence="8">Binds 2 divalent metal cations per subunit. Site 1 may preferentially bind zinc ions, while site 2 has a preference for magnesium and/or manganese ions.</text>
</comment>
<dbReference type="PROSITE" id="PS51845">
    <property type="entry name" value="PDEASE_I_2"/>
    <property type="match status" value="1"/>
</dbReference>
<dbReference type="PANTHER" id="PTHR11835:SF42">
    <property type="entry name" value="ISOCITRATE DEHYDROGENASE [NAD] SUBUNIT BETA, MITOCHONDRIAL"/>
    <property type="match status" value="1"/>
</dbReference>
<evidence type="ECO:0000256" key="5">
    <source>
        <dbReference type="ARBA" id="ARBA00022532"/>
    </source>
</evidence>
<feature type="transmembrane region" description="Helical" evidence="10">
    <location>
        <begin position="663"/>
        <end position="688"/>
    </location>
</feature>
<evidence type="ECO:0000256" key="6">
    <source>
        <dbReference type="ARBA" id="ARBA00022946"/>
    </source>
</evidence>
<dbReference type="PROSITE" id="PS00470">
    <property type="entry name" value="IDH_IMDH"/>
    <property type="match status" value="1"/>
</dbReference>
<feature type="region of interest" description="Disordered" evidence="9">
    <location>
        <begin position="1422"/>
        <end position="1467"/>
    </location>
</feature>
<keyword evidence="6" id="KW-0809">Transit peptide</keyword>
<evidence type="ECO:0000256" key="4">
    <source>
        <dbReference type="ARBA" id="ARBA00011567"/>
    </source>
</evidence>
<feature type="transmembrane region" description="Helical" evidence="10">
    <location>
        <begin position="572"/>
        <end position="593"/>
    </location>
</feature>
<sequence length="1648" mass="175762">MSASIVQVHDFSPITKMLRAASLARVASRTTSVRAFGTVQTKTSLVFSEPRATAGTVYGGVHTVTLIPGDGVGQEMAASVKDIFKAVNAPVTWEQFDLSGYTETDAPLLRQAMDSIRKNKVALKGVLYTPVSRLGHASWNIFMRRDLDVYASTSLIQNLPGNWPTRHNNVNIAIIRENTEGEYSGKEHTPVPGVVESLKVVTRAKTERIARYAFDFALKNNRKKVTIIHKANIMKLGDGLFLNTCREVAKGYESFGIKVDDMIVDNASMQLVSKPHQFDVIVCGNLYGNILSNVGSALVGGPGLVPGANIGRDYAVFEPGCRHVGRDIQGHNTANPTALIISSVHLLRHIGLDEQADRISAALTKVIKDGRVLTPDVGGSSSTTDFTQAVIANLAASLPVAAPLRRQRPGSWAFDDSILGPAFAPLPPAVSASAPASAAPGANHHAALSPPLVPKRRRLSLFDFRKRSASVSSSASGASLTPQEARDAQQKMNDVLDAHMLVALKRSALSPFSLAFRNPDDEAQYRAFFLEQNIQNWRFLAVIGIVFMFIFEMVFIRAYSQPNNISSTSDDLLTTIPAGLLPLMLITGASYLFKSHTLAKVLHLLSVFYIWVVGPVLICGRYFISTKLYDAVTAPFFITIMFLAVFFFKVRFVYTLVATITSVAFWFGVSAAAFSVEVTSAAAIRAVVTDATPDIVRQALGNAEVRNTLIFVWSSVSVVIASIALLAMAYVNERNHRLQYLSDIQFITANAKLHKQLRGLQSSYESGIADLDSPLEKAIMGVKALLCSHINAEQIRLLHIILNCLTASNLMAPDLYQQVKRGDVQVDDEQEKWLFHEIAARKTLHTTSSSSTMSTDMARAAAGHPGARHRRGSRHASAVTAAATGEVAIDMGFAHLASHSDSSALVKHAVTRSPLDGAANTGAAAAADAAAGSVAIDMDGGADSFEMRPMGRKASAASRAQAGADLNADHDADASSGIDGSFSETSGSSARGVVAKHSDGIVVLRKSSTYSRRKSYNINIKELMTPQIQNIFLQLDDYNFPVFDLAAESNNRPLFFLAHQLVVESGLLARMQLPADKFLRFMAAVEDGYDANLSYHNSIHASDVLHSIRHLSRLDRIHGVFSDVEVLAMYIAASIHDYEHPGVSNNFLIQTGDRLAMLYNDKSVLENHHCSAAFNVMVRPENHFLEGLDRKTFKQMRSIIVEMVLATDLTQHFSLLTAFKKKVVTAGTFDPAGSQEDRLTLMQMLMKCADVSNPTKSWPLYKEWVSRITEEFFNQGDRERALGLPFSPYCNRDAPNANNPTSSQQGFIEFIVNPMFEALECWTPVGVVRDGLNHSRERFCAPLIAANSAAGVAVTSPTTAAAPAPSSSVLAPSANASLVAAAPASGALSAAVASAAAAPATAAAASSTGSSLAVPASVVDPGASFDSSRSQPAGSGASLPSLPAAAMTPPQPSRKTSGTIKPTRRGTFASGFRAGLSLFTGSSSASSSSPAPVQPNAVAPQPASHDTSSASLVGAVGRSNMTTPLTPLTSLHHDDAPFQAAIDAQQADPQRPHASAEQMRHVSLSTAASTTATATAAAAAVATGGSLSTKTPPSGHSPQSPQALNSGPLSASILQHSPTSSGEFELPDRYAGPLSAPISRIGSRDPLA</sequence>
<dbReference type="SUPFAM" id="SSF53659">
    <property type="entry name" value="Isocitrate/Isopropylmalate dehydrogenase-like"/>
    <property type="match status" value="1"/>
</dbReference>
<evidence type="ECO:0000256" key="2">
    <source>
        <dbReference type="ARBA" id="ARBA00004173"/>
    </source>
</evidence>
<feature type="region of interest" description="Disordered" evidence="9">
    <location>
        <begin position="1481"/>
        <end position="1509"/>
    </location>
</feature>
<dbReference type="InterPro" id="IPR003607">
    <property type="entry name" value="HD/PDEase_dom"/>
</dbReference>
<evidence type="ECO:0000256" key="10">
    <source>
        <dbReference type="SAM" id="Phobius"/>
    </source>
</evidence>
<dbReference type="InterPro" id="IPR004434">
    <property type="entry name" value="Isocitrate_DH_NAD"/>
</dbReference>
<dbReference type="InterPro" id="IPR023174">
    <property type="entry name" value="PDEase_CS"/>
</dbReference>
<proteinExistence type="inferred from homology"/>
<keyword evidence="12" id="KW-0560">Oxidoreductase</keyword>
<feature type="compositionally biased region" description="Low complexity" evidence="9">
    <location>
        <begin position="1482"/>
        <end position="1504"/>
    </location>
</feature>
<dbReference type="NCBIfam" id="TIGR00175">
    <property type="entry name" value="mito_nad_idh"/>
    <property type="match status" value="1"/>
</dbReference>
<dbReference type="EC" id="3.1.4.-" evidence="8"/>
<dbReference type="Pfam" id="PF00180">
    <property type="entry name" value="Iso_dh"/>
    <property type="match status" value="1"/>
</dbReference>
<evidence type="ECO:0000313" key="13">
    <source>
        <dbReference type="Proteomes" id="UP001527925"/>
    </source>
</evidence>
<feature type="compositionally biased region" description="Low complexity" evidence="9">
    <location>
        <begin position="1432"/>
        <end position="1446"/>
    </location>
</feature>
<evidence type="ECO:0000256" key="9">
    <source>
        <dbReference type="SAM" id="MobiDB-lite"/>
    </source>
</evidence>
<keyword evidence="8" id="KW-0479">Metal-binding</keyword>
<feature type="transmembrane region" description="Helical" evidence="10">
    <location>
        <begin position="537"/>
        <end position="560"/>
    </location>
</feature>
<evidence type="ECO:0000313" key="12">
    <source>
        <dbReference type="EMBL" id="KAL2911343.1"/>
    </source>
</evidence>
<dbReference type="CDD" id="cd00077">
    <property type="entry name" value="HDc"/>
    <property type="match status" value="1"/>
</dbReference>
<dbReference type="PRINTS" id="PR00387">
    <property type="entry name" value="PDIESTERASE1"/>
</dbReference>
<keyword evidence="10" id="KW-0812">Transmembrane</keyword>
<dbReference type="EMBL" id="JADGIZ020000117">
    <property type="protein sequence ID" value="KAL2911343.1"/>
    <property type="molecule type" value="Genomic_DNA"/>
</dbReference>
<keyword evidence="7" id="KW-0496">Mitochondrion</keyword>
<feature type="region of interest" description="Disordered" evidence="9">
    <location>
        <begin position="1584"/>
        <end position="1648"/>
    </location>
</feature>
<dbReference type="Proteomes" id="UP001527925">
    <property type="component" value="Unassembled WGS sequence"/>
</dbReference>
<dbReference type="InterPro" id="IPR002073">
    <property type="entry name" value="PDEase_catalytic_dom"/>
</dbReference>
<keyword evidence="5" id="KW-0816">Tricarboxylic acid cycle</keyword>
<protein>
    <recommendedName>
        <fullName evidence="8">Phosphodiesterase</fullName>
        <ecNumber evidence="8">3.1.4.-</ecNumber>
    </recommendedName>
</protein>
<dbReference type="Pfam" id="PF00233">
    <property type="entry name" value="PDEase_I"/>
    <property type="match status" value="1"/>
</dbReference>